<dbReference type="Proteomes" id="UP000008467">
    <property type="component" value="Chromosome"/>
</dbReference>
<dbReference type="Pfam" id="PF00126">
    <property type="entry name" value="HTH_1"/>
    <property type="match status" value="1"/>
</dbReference>
<evidence type="ECO:0000313" key="6">
    <source>
        <dbReference type="EMBL" id="ADZ85131.1"/>
    </source>
</evidence>
<dbReference type="STRING" id="642492.Clole_3444"/>
<dbReference type="InterPro" id="IPR050950">
    <property type="entry name" value="HTH-type_LysR_regulators"/>
</dbReference>
<dbReference type="HOGENOM" id="CLU_039613_6_2_9"/>
<dbReference type="Gene3D" id="3.40.190.290">
    <property type="match status" value="1"/>
</dbReference>
<sequence>MDFKQLTYLVSTVQEGNISKAAEKLNISQPPLSTKLKELENELGVILFERGSRKIELTQAGRIFYARATSILEQMAIAKKELEDYNSGKIGTLRLGIISSIGSTLINEWLICFHQAYPEIRFNIFEGNTYEQLERLRNNLIEAAIVRTPFSATDLECTILRQERVYAVGHVHYFENLPNPSVSLTEICTKPLILYRRWEKIFQEIAHENSLNPFIFCMNDDARTTASMANSGLGIGIIPESALPLLSNLNMEKRVISDEGLESDICLLRNPNSYLSTVMELFYQFLV</sequence>
<evidence type="ECO:0000259" key="5">
    <source>
        <dbReference type="PROSITE" id="PS50931"/>
    </source>
</evidence>
<dbReference type="GO" id="GO:0003677">
    <property type="term" value="F:DNA binding"/>
    <property type="evidence" value="ECO:0007669"/>
    <property type="project" value="UniProtKB-KW"/>
</dbReference>
<keyword evidence="7" id="KW-1185">Reference proteome</keyword>
<evidence type="ECO:0000256" key="4">
    <source>
        <dbReference type="ARBA" id="ARBA00023163"/>
    </source>
</evidence>
<dbReference type="Gene3D" id="1.10.10.10">
    <property type="entry name" value="Winged helix-like DNA-binding domain superfamily/Winged helix DNA-binding domain"/>
    <property type="match status" value="1"/>
</dbReference>
<accession>F2JRV1</accession>
<evidence type="ECO:0000313" key="7">
    <source>
        <dbReference type="Proteomes" id="UP000008467"/>
    </source>
</evidence>
<dbReference type="PANTHER" id="PTHR30419:SF28">
    <property type="entry name" value="HTH-TYPE TRANSCRIPTIONAL REGULATOR BSDA"/>
    <property type="match status" value="1"/>
</dbReference>
<evidence type="ECO:0000256" key="1">
    <source>
        <dbReference type="ARBA" id="ARBA00009437"/>
    </source>
</evidence>
<dbReference type="InterPro" id="IPR000847">
    <property type="entry name" value="LysR_HTH_N"/>
</dbReference>
<proteinExistence type="inferred from homology"/>
<dbReference type="InterPro" id="IPR036390">
    <property type="entry name" value="WH_DNA-bd_sf"/>
</dbReference>
<dbReference type="SUPFAM" id="SSF53850">
    <property type="entry name" value="Periplasmic binding protein-like II"/>
    <property type="match status" value="1"/>
</dbReference>
<dbReference type="eggNOG" id="COG0583">
    <property type="taxonomic scope" value="Bacteria"/>
</dbReference>
<dbReference type="PANTHER" id="PTHR30419">
    <property type="entry name" value="HTH-TYPE TRANSCRIPTIONAL REGULATOR YBHD"/>
    <property type="match status" value="1"/>
</dbReference>
<protein>
    <submittedName>
        <fullName evidence="6">Transcriptional regulator, LysR family</fullName>
    </submittedName>
</protein>
<comment type="similarity">
    <text evidence="1">Belongs to the LysR transcriptional regulatory family.</text>
</comment>
<dbReference type="PRINTS" id="PR00039">
    <property type="entry name" value="HTHLYSR"/>
</dbReference>
<dbReference type="RefSeq" id="WP_013658407.1">
    <property type="nucleotide sequence ID" value="NC_015275.1"/>
</dbReference>
<feature type="domain" description="HTH lysR-type" evidence="5">
    <location>
        <begin position="1"/>
        <end position="58"/>
    </location>
</feature>
<dbReference type="GO" id="GO:0003700">
    <property type="term" value="F:DNA-binding transcription factor activity"/>
    <property type="evidence" value="ECO:0007669"/>
    <property type="project" value="InterPro"/>
</dbReference>
<dbReference type="KEGG" id="cle:Clole_3444"/>
<gene>
    <name evidence="6" type="ordered locus">Clole_3444</name>
</gene>
<evidence type="ECO:0000256" key="3">
    <source>
        <dbReference type="ARBA" id="ARBA00023125"/>
    </source>
</evidence>
<dbReference type="SUPFAM" id="SSF46785">
    <property type="entry name" value="Winged helix' DNA-binding domain"/>
    <property type="match status" value="1"/>
</dbReference>
<dbReference type="GO" id="GO:0005829">
    <property type="term" value="C:cytosol"/>
    <property type="evidence" value="ECO:0007669"/>
    <property type="project" value="TreeGrafter"/>
</dbReference>
<name>F2JRV1_CELLD</name>
<organism evidence="6 7">
    <name type="scientific">Cellulosilyticum lentocellum (strain ATCC 49066 / DSM 5427 / NCIMB 11756 / RHM5)</name>
    <name type="common">Clostridium lentocellum</name>
    <dbReference type="NCBI Taxonomy" id="642492"/>
    <lineage>
        <taxon>Bacteria</taxon>
        <taxon>Bacillati</taxon>
        <taxon>Bacillota</taxon>
        <taxon>Clostridia</taxon>
        <taxon>Lachnospirales</taxon>
        <taxon>Cellulosilyticaceae</taxon>
        <taxon>Cellulosilyticum</taxon>
    </lineage>
</organism>
<keyword evidence="2" id="KW-0805">Transcription regulation</keyword>
<dbReference type="InterPro" id="IPR036388">
    <property type="entry name" value="WH-like_DNA-bd_sf"/>
</dbReference>
<dbReference type="CDD" id="cd05466">
    <property type="entry name" value="PBP2_LTTR_substrate"/>
    <property type="match status" value="1"/>
</dbReference>
<dbReference type="PROSITE" id="PS50931">
    <property type="entry name" value="HTH_LYSR"/>
    <property type="match status" value="1"/>
</dbReference>
<dbReference type="Pfam" id="PF03466">
    <property type="entry name" value="LysR_substrate"/>
    <property type="match status" value="1"/>
</dbReference>
<keyword evidence="4" id="KW-0804">Transcription</keyword>
<dbReference type="FunFam" id="1.10.10.10:FF:000001">
    <property type="entry name" value="LysR family transcriptional regulator"/>
    <property type="match status" value="1"/>
</dbReference>
<reference evidence="6 7" key="1">
    <citation type="journal article" date="2011" name="J. Bacteriol.">
        <title>Complete genome sequence of the cellulose-degrading bacterium Cellulosilyticum lentocellum.</title>
        <authorList>
            <consortium name="US DOE Joint Genome Institute"/>
            <person name="Miller D.A."/>
            <person name="Suen G."/>
            <person name="Bruce D."/>
            <person name="Copeland A."/>
            <person name="Cheng J.F."/>
            <person name="Detter C."/>
            <person name="Goodwin L.A."/>
            <person name="Han C.S."/>
            <person name="Hauser L.J."/>
            <person name="Land M.L."/>
            <person name="Lapidus A."/>
            <person name="Lucas S."/>
            <person name="Meincke L."/>
            <person name="Pitluck S."/>
            <person name="Tapia R."/>
            <person name="Teshima H."/>
            <person name="Woyke T."/>
            <person name="Fox B.G."/>
            <person name="Angert E.R."/>
            <person name="Currie C.R."/>
        </authorList>
    </citation>
    <scope>NUCLEOTIDE SEQUENCE [LARGE SCALE GENOMIC DNA]</scope>
    <source>
        <strain evidence="7">ATCC 49066 / DSM 5427 / NCIMB 11756 / RHM5</strain>
    </source>
</reference>
<evidence type="ECO:0000256" key="2">
    <source>
        <dbReference type="ARBA" id="ARBA00023015"/>
    </source>
</evidence>
<keyword evidence="3" id="KW-0238">DNA-binding</keyword>
<dbReference type="AlphaFoldDB" id="F2JRV1"/>
<dbReference type="EMBL" id="CP002582">
    <property type="protein sequence ID" value="ADZ85131.1"/>
    <property type="molecule type" value="Genomic_DNA"/>
</dbReference>
<dbReference type="InterPro" id="IPR005119">
    <property type="entry name" value="LysR_subst-bd"/>
</dbReference>